<keyword evidence="2" id="KW-1185">Reference proteome</keyword>
<reference evidence="1 2" key="1">
    <citation type="submission" date="2020-03" db="EMBL/GenBank/DDBJ databases">
        <title>Roseomonas selenitidurans sp. nov. isolated from urban soil.</title>
        <authorList>
            <person name="Liu H."/>
        </authorList>
    </citation>
    <scope>NUCLEOTIDE SEQUENCE [LARGE SCALE GENOMIC DNA]</scope>
    <source>
        <strain evidence="1 2">BU-1</strain>
    </source>
</reference>
<proteinExistence type="predicted"/>
<name>A0ABX1ECT1_9PROT</name>
<gene>
    <name evidence="1" type="ORF">HEQ75_27490</name>
</gene>
<dbReference type="Proteomes" id="UP000787635">
    <property type="component" value="Unassembled WGS sequence"/>
</dbReference>
<sequence>MSGTITVYDDDTGQPDYVYRTALSGISSDFPYTSYLLDYDQRDENSWATYEISYGLYGFYPALDSVRITWDDGSVTLWEPSYALAIGGNVGAVASQTYTTFDAQGRTESVVVFVERNYAVGPQLSGLAYSQTEYDPATGNLDYSYVRHIEGLIEAKDFNAATGVIDYAYSVFANGRTLAQDYDAQGRLDYVVDRLADGRMIVTDYDLLNQHAWDTYQIAYSATGQIDSVVVG</sequence>
<dbReference type="RefSeq" id="WP_168035313.1">
    <property type="nucleotide sequence ID" value="NZ_JAAVNE010000110.1"/>
</dbReference>
<dbReference type="EMBL" id="JAAVNE010000110">
    <property type="protein sequence ID" value="NKC34620.1"/>
    <property type="molecule type" value="Genomic_DNA"/>
</dbReference>
<comment type="caution">
    <text evidence="1">The sequence shown here is derived from an EMBL/GenBank/DDBJ whole genome shotgun (WGS) entry which is preliminary data.</text>
</comment>
<organism evidence="1 2">
    <name type="scientific">Falsiroseomonas selenitidurans</name>
    <dbReference type="NCBI Taxonomy" id="2716335"/>
    <lineage>
        <taxon>Bacteria</taxon>
        <taxon>Pseudomonadati</taxon>
        <taxon>Pseudomonadota</taxon>
        <taxon>Alphaproteobacteria</taxon>
        <taxon>Acetobacterales</taxon>
        <taxon>Roseomonadaceae</taxon>
        <taxon>Falsiroseomonas</taxon>
    </lineage>
</organism>
<evidence type="ECO:0000313" key="2">
    <source>
        <dbReference type="Proteomes" id="UP000787635"/>
    </source>
</evidence>
<evidence type="ECO:0000313" key="1">
    <source>
        <dbReference type="EMBL" id="NKC34620.1"/>
    </source>
</evidence>
<accession>A0ABX1ECT1</accession>
<protein>
    <submittedName>
        <fullName evidence="1">Uncharacterized protein</fullName>
    </submittedName>
</protein>